<dbReference type="PROSITE" id="PS50873">
    <property type="entry name" value="PEROXIDASE_4"/>
    <property type="match status" value="1"/>
</dbReference>
<keyword evidence="6 10" id="KW-0376">Hydrogen peroxide</keyword>
<keyword evidence="5 10" id="KW-0408">Iron</keyword>
<dbReference type="Proteomes" id="UP000094009">
    <property type="component" value="Unassembled WGS sequence"/>
</dbReference>
<name>A0A853KXK2_9PROT</name>
<dbReference type="PANTHER" id="PTHR30555:SF6">
    <property type="entry name" value="CATALASE-PEROXIDASE"/>
    <property type="match status" value="1"/>
</dbReference>
<evidence type="ECO:0000256" key="2">
    <source>
        <dbReference type="ARBA" id="ARBA00022617"/>
    </source>
</evidence>
<comment type="catalytic activity">
    <reaction evidence="7 10 11">
        <text>2 H2O2 = O2 + 2 H2O</text>
        <dbReference type="Rhea" id="RHEA:20309"/>
        <dbReference type="ChEBI" id="CHEBI:15377"/>
        <dbReference type="ChEBI" id="CHEBI:15379"/>
        <dbReference type="ChEBI" id="CHEBI:16240"/>
        <dbReference type="EC" id="1.11.1.21"/>
    </reaction>
</comment>
<comment type="PTM">
    <text evidence="10">Formation of the three residue Trp-Tyr-Met cross-link is important for the catalase, but not the peroxidase activity of the enzyme.</text>
</comment>
<dbReference type="PRINTS" id="PR00458">
    <property type="entry name" value="PEROXIDASE"/>
</dbReference>
<evidence type="ECO:0000256" key="10">
    <source>
        <dbReference type="HAMAP-Rule" id="MF_01961"/>
    </source>
</evidence>
<accession>A0A853KXK2</accession>
<keyword evidence="4 10" id="KW-0560">Oxidoreductase</keyword>
<feature type="domain" description="Plant heme peroxidase family profile" evidence="12">
    <location>
        <begin position="130"/>
        <end position="424"/>
    </location>
</feature>
<dbReference type="GO" id="GO:0042744">
    <property type="term" value="P:hydrogen peroxide catabolic process"/>
    <property type="evidence" value="ECO:0007669"/>
    <property type="project" value="UniProtKB-KW"/>
</dbReference>
<comment type="cofactor">
    <cofactor evidence="10">
        <name>heme b</name>
        <dbReference type="ChEBI" id="CHEBI:60344"/>
    </cofactor>
    <text evidence="10">Binds 1 heme b (iron(II)-protoporphyrin IX) group per dimer.</text>
</comment>
<dbReference type="AlphaFoldDB" id="A0A853KXK2"/>
<dbReference type="NCBIfam" id="NF011635">
    <property type="entry name" value="PRK15061.1"/>
    <property type="match status" value="1"/>
</dbReference>
<comment type="subunit">
    <text evidence="10">Homodimer or homotetramer.</text>
</comment>
<comment type="caution">
    <text evidence="10">Lacks conserved residue(s) required for the propagation of feature annotation.</text>
</comment>
<reference evidence="13 14" key="1">
    <citation type="submission" date="2014-07" db="EMBL/GenBank/DDBJ databases">
        <title>Draft genome sequence of Thalassospira tepidiphila 1-1B.</title>
        <authorList>
            <person name="Lai Q."/>
            <person name="Shao Z."/>
        </authorList>
    </citation>
    <scope>NUCLEOTIDE SEQUENCE [LARGE SCALE GENOMIC DNA]</scope>
    <source>
        <strain evidence="13 14">MCCC 1A03514</strain>
    </source>
</reference>
<dbReference type="RefSeq" id="WP_064781693.1">
    <property type="nucleotide sequence ID" value="NZ_JPVZ01000006.1"/>
</dbReference>
<keyword evidence="1 10" id="KW-0575">Peroxidase</keyword>
<dbReference type="FunFam" id="1.10.520.10:FF:000002">
    <property type="entry name" value="Catalase-peroxidase"/>
    <property type="match status" value="1"/>
</dbReference>
<dbReference type="GO" id="GO:0070301">
    <property type="term" value="P:cellular response to hydrogen peroxide"/>
    <property type="evidence" value="ECO:0007669"/>
    <property type="project" value="TreeGrafter"/>
</dbReference>
<evidence type="ECO:0000256" key="11">
    <source>
        <dbReference type="RuleBase" id="RU003451"/>
    </source>
</evidence>
<dbReference type="PANTHER" id="PTHR30555">
    <property type="entry name" value="HYDROPEROXIDASE I, BIFUNCTIONAL CATALASE-PEROXIDASE"/>
    <property type="match status" value="1"/>
</dbReference>
<keyword evidence="2 10" id="KW-0349">Heme</keyword>
<dbReference type="CDD" id="cd00649">
    <property type="entry name" value="catalase_peroxidase_1"/>
    <property type="match status" value="1"/>
</dbReference>
<evidence type="ECO:0000256" key="1">
    <source>
        <dbReference type="ARBA" id="ARBA00022559"/>
    </source>
</evidence>
<evidence type="ECO:0000256" key="5">
    <source>
        <dbReference type="ARBA" id="ARBA00023004"/>
    </source>
</evidence>
<dbReference type="PROSITE" id="PS00436">
    <property type="entry name" value="PEROXIDASE_2"/>
    <property type="match status" value="1"/>
</dbReference>
<comment type="caution">
    <text evidence="13">The sequence shown here is derived from an EMBL/GenBank/DDBJ whole genome shotgun (WGS) entry which is preliminary data.</text>
</comment>
<dbReference type="Gene3D" id="1.10.520.10">
    <property type="match status" value="2"/>
</dbReference>
<comment type="function">
    <text evidence="10">Bifunctional enzyme with both catalase and broad-spectrum peroxidase activity.</text>
</comment>
<sequence>MDGKHTAGKCPVMHGGMTETGKSVSDWWPKTLNLDILHQHDTKVNPYGEDFNYAEEFKKLDLEAVKTDIKNLMTDSQDWWPADWGHYGGLMIRMAWHSAGSYRLADGRGGGGKGNLRFAPLNSWPDNTNLDKARRLLWPIKKKYGNKLSWADLIILAGTMAYESMGLKVFGFAGGREDIWHPEKDTYWGAEREWLAPSDNRYDDVSKPDTMENPLAAVQMGLIYVNPEGVNGQPDPLKTAAQVRETFARMAMDDEETAALTVGGHTVGKTHGNGDASLLEAEPEAADVHEQGFGWMNHTKRGIGRDTVTSGIEGAWTTHPTKWDNGYCKLLLGYEWELKKSPAGANQWEPIGIKEEDMPVDVEDPSIRRMPIMTDADMAMKMDPTYRAIIEKFNNDFEYFSDCFARAWFKLTHRDMGPKACYLGPDVPKEDLIWQDPIPSVDYTLSESEIADLKSKLLGLGVSATDLINTAWDSARTFRGSDRRGGANGARIRLAPQKDWEGNEPARLAKVLKALEDFQAGLAKKVSIADLIVLAGTAAVEKAAKDAGVNITVPFAPGRGDATDEMTDADSFDVLEPLADGFRNWSKKDYVVSPEEMLLDRAQLMGLTAHEMTCLIGGMRALGTNHGGTKHGVFTDRVGVLSNDFFVNLTDMGYSWKPAGDNLYNIVDRKSGETKYTATRVDLVFGSNSILRAYAEVYAQDDNHEKFVKDFVAAWTKVMNADRFDLA</sequence>
<dbReference type="GO" id="GO:0005829">
    <property type="term" value="C:cytosol"/>
    <property type="evidence" value="ECO:0007669"/>
    <property type="project" value="TreeGrafter"/>
</dbReference>
<keyword evidence="3 10" id="KW-0479">Metal-binding</keyword>
<feature type="binding site" description="axial binding residue" evidence="10">
    <location>
        <position position="265"/>
    </location>
    <ligand>
        <name>heme b</name>
        <dbReference type="ChEBI" id="CHEBI:60344"/>
    </ligand>
    <ligandPart>
        <name>Fe</name>
        <dbReference type="ChEBI" id="CHEBI:18248"/>
    </ligandPart>
</feature>
<dbReference type="NCBIfam" id="TIGR00198">
    <property type="entry name" value="cat_per_HPI"/>
    <property type="match status" value="1"/>
</dbReference>
<dbReference type="InterPro" id="IPR010255">
    <property type="entry name" value="Haem_peroxidase_sf"/>
</dbReference>
<dbReference type="InterPro" id="IPR002016">
    <property type="entry name" value="Haem_peroxidase"/>
</dbReference>
<evidence type="ECO:0000256" key="9">
    <source>
        <dbReference type="ARBA" id="ARBA00060838"/>
    </source>
</evidence>
<dbReference type="GO" id="GO:0004096">
    <property type="term" value="F:catalase activity"/>
    <property type="evidence" value="ECO:0007669"/>
    <property type="project" value="UniProtKB-UniRule"/>
</dbReference>
<feature type="active site" description="Proton acceptor" evidence="10">
    <location>
        <position position="97"/>
    </location>
</feature>
<proteinExistence type="inferred from homology"/>
<comment type="catalytic activity">
    <reaction evidence="8 10 11">
        <text>H2O2 + AH2 = A + 2 H2O</text>
        <dbReference type="Rhea" id="RHEA:30275"/>
        <dbReference type="ChEBI" id="CHEBI:13193"/>
        <dbReference type="ChEBI" id="CHEBI:15377"/>
        <dbReference type="ChEBI" id="CHEBI:16240"/>
        <dbReference type="ChEBI" id="CHEBI:17499"/>
        <dbReference type="EC" id="1.11.1.21"/>
    </reaction>
</comment>
<dbReference type="InterPro" id="IPR019794">
    <property type="entry name" value="Peroxidases_AS"/>
</dbReference>
<dbReference type="CDD" id="cd08200">
    <property type="entry name" value="catalase_peroxidase_2"/>
    <property type="match status" value="1"/>
</dbReference>
<dbReference type="SUPFAM" id="SSF48113">
    <property type="entry name" value="Heme-dependent peroxidases"/>
    <property type="match status" value="2"/>
</dbReference>
<gene>
    <name evidence="10" type="primary">katG</name>
    <name evidence="13" type="ORF">TH4_15190</name>
</gene>
<dbReference type="GO" id="GO:0020037">
    <property type="term" value="F:heme binding"/>
    <property type="evidence" value="ECO:0007669"/>
    <property type="project" value="InterPro"/>
</dbReference>
<evidence type="ECO:0000256" key="7">
    <source>
        <dbReference type="ARBA" id="ARBA00049145"/>
    </source>
</evidence>
<feature type="cross-link" description="Tryptophyl-tyrosyl-methioninium (Tyr-Met) (with Trp-96)" evidence="10">
    <location>
        <begin position="224"/>
        <end position="250"/>
    </location>
</feature>
<evidence type="ECO:0000259" key="12">
    <source>
        <dbReference type="PROSITE" id="PS50873"/>
    </source>
</evidence>
<organism evidence="13 14">
    <name type="scientific">Thalassospira tepidiphila MCCC 1A03514</name>
    <dbReference type="NCBI Taxonomy" id="1177930"/>
    <lineage>
        <taxon>Bacteria</taxon>
        <taxon>Pseudomonadati</taxon>
        <taxon>Pseudomonadota</taxon>
        <taxon>Alphaproteobacteria</taxon>
        <taxon>Rhodospirillales</taxon>
        <taxon>Thalassospiraceae</taxon>
        <taxon>Thalassospira</taxon>
    </lineage>
</organism>
<dbReference type="FunFam" id="1.10.420.10:FF:000004">
    <property type="entry name" value="Catalase-peroxidase"/>
    <property type="match status" value="1"/>
</dbReference>
<dbReference type="Gene3D" id="1.10.420.10">
    <property type="entry name" value="Peroxidase, domain 2"/>
    <property type="match status" value="2"/>
</dbReference>
<evidence type="ECO:0000313" key="14">
    <source>
        <dbReference type="Proteomes" id="UP000094009"/>
    </source>
</evidence>
<dbReference type="EMBL" id="JPVZ01000006">
    <property type="protein sequence ID" value="OAZ09198.1"/>
    <property type="molecule type" value="Genomic_DNA"/>
</dbReference>
<dbReference type="HAMAP" id="MF_01961">
    <property type="entry name" value="Catal_peroxid"/>
    <property type="match status" value="1"/>
</dbReference>
<comment type="similarity">
    <text evidence="9 10 11">Belongs to the peroxidase family. Peroxidase/catalase subfamily.</text>
</comment>
<dbReference type="EC" id="1.11.1.21" evidence="10 11"/>
<protein>
    <recommendedName>
        <fullName evidence="10 11">Catalase-peroxidase</fullName>
        <shortName evidence="10">CP</shortName>
        <ecNumber evidence="10 11">1.11.1.21</ecNumber>
    </recommendedName>
    <alternativeName>
        <fullName evidence="10">Peroxidase/catalase</fullName>
    </alternativeName>
</protein>
<evidence type="ECO:0000256" key="6">
    <source>
        <dbReference type="ARBA" id="ARBA00023324"/>
    </source>
</evidence>
<dbReference type="InterPro" id="IPR000763">
    <property type="entry name" value="Catalase_peroxidase"/>
</dbReference>
<evidence type="ECO:0000256" key="3">
    <source>
        <dbReference type="ARBA" id="ARBA00022723"/>
    </source>
</evidence>
<evidence type="ECO:0000256" key="4">
    <source>
        <dbReference type="ARBA" id="ARBA00023002"/>
    </source>
</evidence>
<dbReference type="PRINTS" id="PR00460">
    <property type="entry name" value="BPEROXIDASE"/>
</dbReference>
<evidence type="ECO:0000256" key="8">
    <source>
        <dbReference type="ARBA" id="ARBA00051651"/>
    </source>
</evidence>
<feature type="site" description="Transition state stabilizer" evidence="10">
    <location>
        <position position="93"/>
    </location>
</feature>
<evidence type="ECO:0000313" key="13">
    <source>
        <dbReference type="EMBL" id="OAZ09198.1"/>
    </source>
</evidence>
<dbReference type="Pfam" id="PF00141">
    <property type="entry name" value="peroxidase"/>
    <property type="match status" value="2"/>
</dbReference>
<dbReference type="GO" id="GO:0046872">
    <property type="term" value="F:metal ion binding"/>
    <property type="evidence" value="ECO:0007669"/>
    <property type="project" value="UniProtKB-KW"/>
</dbReference>